<accession>A0ACC0I8D8</accession>
<keyword evidence="2" id="KW-1185">Reference proteome</keyword>
<gene>
    <name evidence="1" type="ORF">LOK49_LG03G00116</name>
</gene>
<evidence type="ECO:0000313" key="1">
    <source>
        <dbReference type="EMBL" id="KAI8021578.1"/>
    </source>
</evidence>
<organism evidence="1 2">
    <name type="scientific">Camellia lanceoleosa</name>
    <dbReference type="NCBI Taxonomy" id="1840588"/>
    <lineage>
        <taxon>Eukaryota</taxon>
        <taxon>Viridiplantae</taxon>
        <taxon>Streptophyta</taxon>
        <taxon>Embryophyta</taxon>
        <taxon>Tracheophyta</taxon>
        <taxon>Spermatophyta</taxon>
        <taxon>Magnoliopsida</taxon>
        <taxon>eudicotyledons</taxon>
        <taxon>Gunneridae</taxon>
        <taxon>Pentapetalae</taxon>
        <taxon>asterids</taxon>
        <taxon>Ericales</taxon>
        <taxon>Theaceae</taxon>
        <taxon>Camellia</taxon>
    </lineage>
</organism>
<proteinExistence type="predicted"/>
<evidence type="ECO:0000313" key="2">
    <source>
        <dbReference type="Proteomes" id="UP001060215"/>
    </source>
</evidence>
<reference evidence="1 2" key="1">
    <citation type="journal article" date="2022" name="Plant J.">
        <title>Chromosome-level genome of Camellia lanceoleosa provides a valuable resource for understanding genome evolution and self-incompatibility.</title>
        <authorList>
            <person name="Gong W."/>
            <person name="Xiao S."/>
            <person name="Wang L."/>
            <person name="Liao Z."/>
            <person name="Chang Y."/>
            <person name="Mo W."/>
            <person name="Hu G."/>
            <person name="Li W."/>
            <person name="Zhao G."/>
            <person name="Zhu H."/>
            <person name="Hu X."/>
            <person name="Ji K."/>
            <person name="Xiang X."/>
            <person name="Song Q."/>
            <person name="Yuan D."/>
            <person name="Jin S."/>
            <person name="Zhang L."/>
        </authorList>
    </citation>
    <scope>NUCLEOTIDE SEQUENCE [LARGE SCALE GENOMIC DNA]</scope>
    <source>
        <strain evidence="1">SQ_2022a</strain>
    </source>
</reference>
<dbReference type="EMBL" id="CM045763">
    <property type="protein sequence ID" value="KAI8021578.1"/>
    <property type="molecule type" value="Genomic_DNA"/>
</dbReference>
<name>A0ACC0I8D8_9ERIC</name>
<sequence>MKAENKVPKLYSNGETWRSVNLDHPSTFDTLAMDPTLKKELMDDSDRFVKRRDFYRTIGKAWKRGYLLYGPPSTGKSSLITAMANHLKFHIYDLELTRVQSNSEFRNLLVSTANQSILVIENIDCSKKFHNRKHEEYNNGGKQVSS</sequence>
<comment type="caution">
    <text evidence="1">The sequence shown here is derived from an EMBL/GenBank/DDBJ whole genome shotgun (WGS) entry which is preliminary data.</text>
</comment>
<protein>
    <submittedName>
        <fullName evidence="1">Protein HYPER-SENSITIVITY-RELATED 4</fullName>
    </submittedName>
</protein>
<dbReference type="Proteomes" id="UP001060215">
    <property type="component" value="Chromosome 6"/>
</dbReference>